<name>A0ABU0B5D7_9HYPH</name>
<evidence type="ECO:0000313" key="11">
    <source>
        <dbReference type="Proteomes" id="UP001224682"/>
    </source>
</evidence>
<evidence type="ECO:0000256" key="2">
    <source>
        <dbReference type="ARBA" id="ARBA00010973"/>
    </source>
</evidence>
<feature type="transmembrane region" description="Helical" evidence="8">
    <location>
        <begin position="56"/>
        <end position="79"/>
    </location>
</feature>
<evidence type="ECO:0000256" key="4">
    <source>
        <dbReference type="ARBA" id="ARBA00022723"/>
    </source>
</evidence>
<accession>A0ABU0B5D7</accession>
<dbReference type="Gene3D" id="3.20.20.370">
    <property type="entry name" value="Glycoside hydrolase/deacetylase"/>
    <property type="match status" value="1"/>
</dbReference>
<keyword evidence="8" id="KW-0812">Transmembrane</keyword>
<keyword evidence="11" id="KW-1185">Reference proteome</keyword>
<evidence type="ECO:0000256" key="3">
    <source>
        <dbReference type="ARBA" id="ARBA00020071"/>
    </source>
</evidence>
<evidence type="ECO:0000256" key="5">
    <source>
        <dbReference type="ARBA" id="ARBA00022801"/>
    </source>
</evidence>
<keyword evidence="8" id="KW-0472">Membrane</keyword>
<evidence type="ECO:0000259" key="9">
    <source>
        <dbReference type="PROSITE" id="PS51677"/>
    </source>
</evidence>
<feature type="compositionally biased region" description="Low complexity" evidence="7">
    <location>
        <begin position="1"/>
        <end position="11"/>
    </location>
</feature>
<keyword evidence="8" id="KW-1133">Transmembrane helix</keyword>
<evidence type="ECO:0000256" key="7">
    <source>
        <dbReference type="SAM" id="MobiDB-lite"/>
    </source>
</evidence>
<dbReference type="InterPro" id="IPR050248">
    <property type="entry name" value="Polysacc_deacetylase_ArnD"/>
</dbReference>
<dbReference type="Pfam" id="PF01522">
    <property type="entry name" value="Polysacc_deac_1"/>
    <property type="match status" value="1"/>
</dbReference>
<dbReference type="InterPro" id="IPR002509">
    <property type="entry name" value="NODB_dom"/>
</dbReference>
<dbReference type="EMBL" id="JAUSUI010000001">
    <property type="protein sequence ID" value="MDQ0301022.1"/>
    <property type="molecule type" value="Genomic_DNA"/>
</dbReference>
<dbReference type="PANTHER" id="PTHR10587:SF133">
    <property type="entry name" value="CHITIN DEACETYLASE 1-RELATED"/>
    <property type="match status" value="1"/>
</dbReference>
<keyword evidence="4" id="KW-0479">Metal-binding</keyword>
<comment type="similarity">
    <text evidence="2">Belongs to the polysaccharide deacetylase family.</text>
</comment>
<sequence length="319" mass="34532">MASTLRSTTRSLTRRRAELPCGPLRQSCGGRRAGERGTRASPDGAATRDPLGRGRFLTWGFAMLSVVRLAFVLTVFVGATAARAGDCDGKLGTSRVLVVDPMGLQVGTKHFPQTLDLADREVVLTFDDGPLPATTPSVLKTLARECVRATFFVIGRNAAAHPDLVRREIAEGHTVAHHSMTHPMTLADIPYDKAVADIEKGFKADDRAAYGASGANPRVPFFRFPGFGASPELLDYLKQRGIGVFGADLWASDWNPMTPEEQLTLVMTRLDHAGRGIILFHDTRGQTAKMLPAFLAALKEKGYRVVHIVPAPPRTAAVH</sequence>
<dbReference type="SUPFAM" id="SSF88713">
    <property type="entry name" value="Glycoside hydrolase/deacetylase"/>
    <property type="match status" value="1"/>
</dbReference>
<dbReference type="CDD" id="cd10917">
    <property type="entry name" value="CE4_NodB_like_6s_7s"/>
    <property type="match status" value="1"/>
</dbReference>
<dbReference type="InterPro" id="IPR011330">
    <property type="entry name" value="Glyco_hydro/deAcase_b/a-brl"/>
</dbReference>
<evidence type="ECO:0000256" key="6">
    <source>
        <dbReference type="ARBA" id="ARBA00032976"/>
    </source>
</evidence>
<reference evidence="10 11" key="1">
    <citation type="submission" date="2023-07" db="EMBL/GenBank/DDBJ databases">
        <title>Genomic Encyclopedia of Type Strains, Phase IV (KMG-IV): sequencing the most valuable type-strain genomes for metagenomic binning, comparative biology and taxonomic classification.</title>
        <authorList>
            <person name="Goeker M."/>
        </authorList>
    </citation>
    <scope>NUCLEOTIDE SEQUENCE [LARGE SCALE GENOMIC DNA]</scope>
    <source>
        <strain evidence="10 11">DSM 2457</strain>
    </source>
</reference>
<feature type="domain" description="NodB homology" evidence="9">
    <location>
        <begin position="120"/>
        <end position="306"/>
    </location>
</feature>
<evidence type="ECO:0000256" key="8">
    <source>
        <dbReference type="SAM" id="Phobius"/>
    </source>
</evidence>
<organism evidence="10 11">
    <name type="scientific">Ancylobacter polymorphus</name>
    <dbReference type="NCBI Taxonomy" id="223390"/>
    <lineage>
        <taxon>Bacteria</taxon>
        <taxon>Pseudomonadati</taxon>
        <taxon>Pseudomonadota</taxon>
        <taxon>Alphaproteobacteria</taxon>
        <taxon>Hyphomicrobiales</taxon>
        <taxon>Xanthobacteraceae</taxon>
        <taxon>Ancylobacter</taxon>
    </lineage>
</organism>
<comment type="function">
    <text evidence="1">Is involved in generating a small heat-stable compound (Nod), an acylated oligomer of N-acetylglucosamine, that stimulates mitosis in various plant protoplasts.</text>
</comment>
<proteinExistence type="inferred from homology"/>
<evidence type="ECO:0000313" key="10">
    <source>
        <dbReference type="EMBL" id="MDQ0301022.1"/>
    </source>
</evidence>
<evidence type="ECO:0000256" key="1">
    <source>
        <dbReference type="ARBA" id="ARBA00003236"/>
    </source>
</evidence>
<gene>
    <name evidence="10" type="ORF">J2S75_000033</name>
</gene>
<comment type="caution">
    <text evidence="10">The sequence shown here is derived from an EMBL/GenBank/DDBJ whole genome shotgun (WGS) entry which is preliminary data.</text>
</comment>
<protein>
    <recommendedName>
        <fullName evidence="3">Chitooligosaccharide deacetylase</fullName>
    </recommendedName>
    <alternativeName>
        <fullName evidence="6">Nodulation protein B</fullName>
    </alternativeName>
</protein>
<dbReference type="PROSITE" id="PS51677">
    <property type="entry name" value="NODB"/>
    <property type="match status" value="1"/>
</dbReference>
<dbReference type="PANTHER" id="PTHR10587">
    <property type="entry name" value="GLYCOSYL TRANSFERASE-RELATED"/>
    <property type="match status" value="1"/>
</dbReference>
<feature type="region of interest" description="Disordered" evidence="7">
    <location>
        <begin position="1"/>
        <end position="47"/>
    </location>
</feature>
<keyword evidence="5" id="KW-0378">Hydrolase</keyword>
<dbReference type="Proteomes" id="UP001224682">
    <property type="component" value="Unassembled WGS sequence"/>
</dbReference>